<feature type="region of interest" description="Disordered" evidence="1">
    <location>
        <begin position="147"/>
        <end position="305"/>
    </location>
</feature>
<organism evidence="2 3">
    <name type="scientific">Tsukamurella paurometabola</name>
    <name type="common">Corynebacterium paurometabolum</name>
    <dbReference type="NCBI Taxonomy" id="2061"/>
    <lineage>
        <taxon>Bacteria</taxon>
        <taxon>Bacillati</taxon>
        <taxon>Actinomycetota</taxon>
        <taxon>Actinomycetes</taxon>
        <taxon>Mycobacteriales</taxon>
        <taxon>Tsukamurellaceae</taxon>
        <taxon>Tsukamurella</taxon>
    </lineage>
</organism>
<dbReference type="AlphaFoldDB" id="A0A3P8L3U8"/>
<evidence type="ECO:0000256" key="1">
    <source>
        <dbReference type="SAM" id="MobiDB-lite"/>
    </source>
</evidence>
<feature type="compositionally biased region" description="Polar residues" evidence="1">
    <location>
        <begin position="147"/>
        <end position="164"/>
    </location>
</feature>
<gene>
    <name evidence="2" type="ORF">NCTC10741_00136</name>
</gene>
<evidence type="ECO:0000313" key="3">
    <source>
        <dbReference type="Proteomes" id="UP000271626"/>
    </source>
</evidence>
<dbReference type="EMBL" id="LR131273">
    <property type="protein sequence ID" value="VDR37041.1"/>
    <property type="molecule type" value="Genomic_DNA"/>
</dbReference>
<feature type="compositionally biased region" description="Low complexity" evidence="1">
    <location>
        <begin position="265"/>
        <end position="280"/>
    </location>
</feature>
<feature type="compositionally biased region" description="Low complexity" evidence="1">
    <location>
        <begin position="183"/>
        <end position="196"/>
    </location>
</feature>
<evidence type="ECO:0000313" key="2">
    <source>
        <dbReference type="EMBL" id="VDR37041.1"/>
    </source>
</evidence>
<feature type="compositionally biased region" description="Gly residues" evidence="1">
    <location>
        <begin position="197"/>
        <end position="212"/>
    </location>
</feature>
<feature type="compositionally biased region" description="Gly residues" evidence="1">
    <location>
        <begin position="247"/>
        <end position="264"/>
    </location>
</feature>
<protein>
    <recommendedName>
        <fullName evidence="4">PPE family domain-containing protein</fullName>
    </recommendedName>
</protein>
<feature type="compositionally biased region" description="Low complexity" evidence="1">
    <location>
        <begin position="362"/>
        <end position="372"/>
    </location>
</feature>
<feature type="compositionally biased region" description="Low complexity" evidence="1">
    <location>
        <begin position="287"/>
        <end position="305"/>
    </location>
</feature>
<proteinExistence type="predicted"/>
<name>A0A3P8L3U8_TSUPA</name>
<feature type="region of interest" description="Disordered" evidence="1">
    <location>
        <begin position="349"/>
        <end position="386"/>
    </location>
</feature>
<feature type="region of interest" description="Disordered" evidence="1">
    <location>
        <begin position="410"/>
        <end position="438"/>
    </location>
</feature>
<feature type="compositionally biased region" description="Pro residues" evidence="1">
    <location>
        <begin position="421"/>
        <end position="432"/>
    </location>
</feature>
<feature type="compositionally biased region" description="Low complexity" evidence="1">
    <location>
        <begin position="213"/>
        <end position="246"/>
    </location>
</feature>
<reference evidence="2 3" key="1">
    <citation type="submission" date="2018-12" db="EMBL/GenBank/DDBJ databases">
        <authorList>
            <consortium name="Pathogen Informatics"/>
        </authorList>
    </citation>
    <scope>NUCLEOTIDE SEQUENCE [LARGE SCALE GENOMIC DNA]</scope>
    <source>
        <strain evidence="2 3">NCTC10741</strain>
    </source>
</reference>
<evidence type="ECO:0008006" key="4">
    <source>
        <dbReference type="Google" id="ProtNLM"/>
    </source>
</evidence>
<sequence>MRPIDVTDFQDIGQTAWEGMAIAEVRHFARGLSGSGVAADARAIGSAGNAHADSLAELQRDTVILSTRWSGEAKDQSYVELGDFVRRAYTNAVALRRLVQNVDALSETASTTNELFSDLPDPPSGTGPWADSGYRNTVAEAMRSTYSAPVQTSASTLPLGTSRGSVGFDHIGPGNTKRDYTGSAAPEEAPSVEPAGTGAGSGTGTTGAGTGAGTTDTGTGTGGSATTTDGTARGTTDPQTGAAASGTGAGSGAGTTGGGSGTGAATGTDTGPGTDTGTDPLQDDAAYDPVASADDPSSSLLSPSAAVPVTSAARTGAGISGLGGGRAEVGRTASPLGLRQDAAVARSAAPQVGAGTSTGARPSSGPFGMPAAGAGGQRGQGDGRHRVPAYLIDRRNGEELVGGMPLVGPGVIGQWKSDGPPDAPRPPAPPATSEPRPR</sequence>
<dbReference type="Proteomes" id="UP000271626">
    <property type="component" value="Chromosome"/>
</dbReference>
<feature type="region of interest" description="Disordered" evidence="1">
    <location>
        <begin position="113"/>
        <end position="133"/>
    </location>
</feature>
<accession>A0A3P8L3U8</accession>